<dbReference type="EMBL" id="CP102381">
    <property type="protein sequence ID" value="WEJ62799.1"/>
    <property type="molecule type" value="Genomic_DNA"/>
</dbReference>
<evidence type="ECO:0000313" key="4">
    <source>
        <dbReference type="EMBL" id="WEJ62799.1"/>
    </source>
</evidence>
<sequence>MANINFKQYTFKSVLLNQLFIAIALAFAISLPLTGIPAYFALNHTINSDIENLEQRSYEAVNEHLNTGWQPYNIDKVYQGIREKMPGAALFLQKAPQFLDPEEDDIIDPSTPTTATFQRLIEDVQRNERLIVETNILNSTINAAIPIKFQSQCLVCHSQEVKTGEIYAGALAGTMVLQVPMSINQVSTTSTIAFFVIFLLIFIVIATIITNKLVQTNLLVPLAGLSERVKRLRLSSHEQHIDWERIPQQMIEIDQIDESISTHIQTIRGIYDKLDALVVTEHESGLFHKERFNEVMKYELFRSHRYQHSFSLVLIKLVDVKVLNSTAKNIEIEAPGSKYMVFGQILHSDTRETDMAFRLEEHIFAIVAPETDEEGIKTFKSDIYARLINSDIPQDVKRSIARPEYQFTIQVGHATYNGDDTTAKELLKSAVQSMRESEQQTGRYPPEDNK</sequence>
<keyword evidence="4" id="KW-0808">Transferase</keyword>
<protein>
    <submittedName>
        <fullName evidence="4">Diguanylate cyclase</fullName>
        <ecNumber evidence="4">2.7.7.65</ecNumber>
    </submittedName>
</protein>
<dbReference type="Gene3D" id="3.30.70.270">
    <property type="match status" value="1"/>
</dbReference>
<evidence type="ECO:0000256" key="2">
    <source>
        <dbReference type="SAM" id="Phobius"/>
    </source>
</evidence>
<keyword evidence="2" id="KW-0472">Membrane</keyword>
<dbReference type="PROSITE" id="PS50887">
    <property type="entry name" value="GGDEF"/>
    <property type="match status" value="1"/>
</dbReference>
<dbReference type="InterPro" id="IPR000160">
    <property type="entry name" value="GGDEF_dom"/>
</dbReference>
<accession>A0ABY8C9Z9</accession>
<keyword evidence="2" id="KW-1133">Transmembrane helix</keyword>
<feature type="compositionally biased region" description="Polar residues" evidence="1">
    <location>
        <begin position="430"/>
        <end position="442"/>
    </location>
</feature>
<reference evidence="4 5" key="1">
    <citation type="submission" date="2022-06" db="EMBL/GenBank/DDBJ databases">
        <title>Thiomicrohabdus sp. nov, an obligately chemolithoautotrophic, sulfur-oxidizing bacterium isolated from beach of Guanyin Mountain. Amoy.</title>
        <authorList>
            <person name="Zhu H."/>
        </authorList>
    </citation>
    <scope>NUCLEOTIDE SEQUENCE [LARGE SCALE GENOMIC DNA]</scope>
    <source>
        <strain evidence="4 5">XGS-01</strain>
    </source>
</reference>
<dbReference type="SMART" id="SM00267">
    <property type="entry name" value="GGDEF"/>
    <property type="match status" value="1"/>
</dbReference>
<feature type="transmembrane region" description="Helical" evidence="2">
    <location>
        <begin position="191"/>
        <end position="209"/>
    </location>
</feature>
<dbReference type="InterPro" id="IPR043128">
    <property type="entry name" value="Rev_trsase/Diguanyl_cyclase"/>
</dbReference>
<feature type="transmembrane region" description="Helical" evidence="2">
    <location>
        <begin position="20"/>
        <end position="42"/>
    </location>
</feature>
<evidence type="ECO:0000256" key="1">
    <source>
        <dbReference type="SAM" id="MobiDB-lite"/>
    </source>
</evidence>
<keyword evidence="4" id="KW-0548">Nucleotidyltransferase</keyword>
<feature type="domain" description="GGDEF" evidence="3">
    <location>
        <begin position="308"/>
        <end position="450"/>
    </location>
</feature>
<keyword evidence="5" id="KW-1185">Reference proteome</keyword>
<dbReference type="SUPFAM" id="SSF55073">
    <property type="entry name" value="Nucleotide cyclase"/>
    <property type="match status" value="1"/>
</dbReference>
<proteinExistence type="predicted"/>
<dbReference type="GO" id="GO:0052621">
    <property type="term" value="F:diguanylate cyclase activity"/>
    <property type="evidence" value="ECO:0007669"/>
    <property type="project" value="UniProtKB-EC"/>
</dbReference>
<evidence type="ECO:0000313" key="5">
    <source>
        <dbReference type="Proteomes" id="UP001222275"/>
    </source>
</evidence>
<feature type="region of interest" description="Disordered" evidence="1">
    <location>
        <begin position="430"/>
        <end position="450"/>
    </location>
</feature>
<organism evidence="4 5">
    <name type="scientific">Thiomicrorhabdus lithotrophica</name>
    <dbReference type="NCBI Taxonomy" id="2949997"/>
    <lineage>
        <taxon>Bacteria</taxon>
        <taxon>Pseudomonadati</taxon>
        <taxon>Pseudomonadota</taxon>
        <taxon>Gammaproteobacteria</taxon>
        <taxon>Thiotrichales</taxon>
        <taxon>Piscirickettsiaceae</taxon>
        <taxon>Thiomicrorhabdus</taxon>
    </lineage>
</organism>
<dbReference type="Pfam" id="PF00990">
    <property type="entry name" value="GGDEF"/>
    <property type="match status" value="1"/>
</dbReference>
<keyword evidence="2" id="KW-0812">Transmembrane</keyword>
<name>A0ABY8C9Z9_9GAMM</name>
<evidence type="ECO:0000259" key="3">
    <source>
        <dbReference type="PROSITE" id="PS50887"/>
    </source>
</evidence>
<dbReference type="InterPro" id="IPR029787">
    <property type="entry name" value="Nucleotide_cyclase"/>
</dbReference>
<gene>
    <name evidence="4" type="ORF">NR989_00710</name>
</gene>
<dbReference type="EC" id="2.7.7.65" evidence="4"/>
<dbReference type="Proteomes" id="UP001222275">
    <property type="component" value="Chromosome"/>
</dbReference>
<dbReference type="RefSeq" id="WP_275595055.1">
    <property type="nucleotide sequence ID" value="NZ_CP102381.1"/>
</dbReference>